<dbReference type="GO" id="GO:0008381">
    <property type="term" value="F:mechanosensitive monoatomic ion channel activity"/>
    <property type="evidence" value="ECO:0007669"/>
    <property type="project" value="InterPro"/>
</dbReference>
<dbReference type="Gene3D" id="1.10.287.1260">
    <property type="match status" value="1"/>
</dbReference>
<evidence type="ECO:0000313" key="13">
    <source>
        <dbReference type="Proteomes" id="UP000182692"/>
    </source>
</evidence>
<evidence type="ECO:0000256" key="2">
    <source>
        <dbReference type="ARBA" id="ARBA00008017"/>
    </source>
</evidence>
<dbReference type="SUPFAM" id="SSF82689">
    <property type="entry name" value="Mechanosensitive channel protein MscS (YggB), C-terminal domain"/>
    <property type="match status" value="1"/>
</dbReference>
<dbReference type="EMBL" id="FOWR01000005">
    <property type="protein sequence ID" value="SFO93697.1"/>
    <property type="molecule type" value="Genomic_DNA"/>
</dbReference>
<feature type="chain" id="PRO_5010260600" description="Small-conductance mechanosensitive channel" evidence="8">
    <location>
        <begin position="28"/>
        <end position="569"/>
    </location>
</feature>
<sequence>MIVRKHLHGALPLFFLCFALFSGTTLASSEAPAATPTAASSSPSESLEKRIKDFNRDLAELVILQDKAVGEDKLAMQLQMFQKNEELRTLISQAIKGKSTDAKFLIAQVNQQQKYSKGGIKYLTERSTKLSEEISNANSEDKFALLSDYSEARKYLDSLYEEQSRNIDWLKKLDALDPTVQKNFDKDIIRRTEQLAANIEYLKQQLSADNAQLSVAPESEKAAIQLRKLITQRRMDITTTSLRTMIEMADEEGIPSAEYKRLYFEVTGSVTQDLLSTDVIFAIVKTWSSKFGNWFIENAPQHIFQLFVFLVILLVARQIANITRRVVKHAVATKNFKLSMLMQEFFISMSGKAVWFIGILIALSQIGLNLTPILTGFGIAGVIIGFALQDTLSNFAAGMMLLIYRPFDVGDFVSAGGVEGKVSHMSLVNTTIKTFDNQIIIVPNSKIWGDVIKNVTHERVRRVDMVFGCSYSDDVEKVEKVLTDIVMNHPSVLRAPEPVIKLHVLNSSSLDFIVRPWVKTDDYWDVYWDVTREVKIRFDKEGISIPFPQQDVHLHMASSDIPPLPKNEL</sequence>
<dbReference type="PANTHER" id="PTHR30221">
    <property type="entry name" value="SMALL-CONDUCTANCE MECHANOSENSITIVE CHANNEL"/>
    <property type="match status" value="1"/>
</dbReference>
<dbReference type="InterPro" id="IPR045275">
    <property type="entry name" value="MscS_archaea/bacteria_type"/>
</dbReference>
<accession>A0A1I5L8W6</accession>
<dbReference type="SUPFAM" id="SSF50182">
    <property type="entry name" value="Sm-like ribonucleoproteins"/>
    <property type="match status" value="1"/>
</dbReference>
<proteinExistence type="inferred from homology"/>
<dbReference type="STRING" id="1121869.SAMN03084138_00871"/>
<keyword evidence="4 7" id="KW-0812">Transmembrane</keyword>
<dbReference type="InterPro" id="IPR011014">
    <property type="entry name" value="MscS_channel_TM-2"/>
</dbReference>
<dbReference type="Proteomes" id="UP000182692">
    <property type="component" value="Unassembled WGS sequence"/>
</dbReference>
<name>A0A1I5L8W6_9GAMM</name>
<comment type="function">
    <text evidence="7">Mechanosensitive channel that participates in the regulation of osmotic pressure changes within the cell, opening in response to stretch forces in the membrane lipid bilayer, without the need for other proteins. Contributes to normal resistance to hypoosmotic shock. Forms an ion channel of 1.0 nanosiemens conductance with a slight preference for anions.</text>
</comment>
<dbReference type="Pfam" id="PF21088">
    <property type="entry name" value="MS_channel_1st"/>
    <property type="match status" value="1"/>
</dbReference>
<evidence type="ECO:0000256" key="8">
    <source>
        <dbReference type="SAM" id="SignalP"/>
    </source>
</evidence>
<dbReference type="OrthoDB" id="9809206at2"/>
<comment type="subcellular location">
    <subcellularLocation>
        <location evidence="7">Cell inner membrane</location>
        <topology evidence="7">Multi-pass membrane protein</topology>
    </subcellularLocation>
    <subcellularLocation>
        <location evidence="1">Cell membrane</location>
        <topology evidence="1">Multi-pass membrane protein</topology>
    </subcellularLocation>
</comment>
<gene>
    <name evidence="12" type="ORF">SAMN03084138_00871</name>
</gene>
<evidence type="ECO:0000313" key="12">
    <source>
        <dbReference type="EMBL" id="SFO93697.1"/>
    </source>
</evidence>
<comment type="similarity">
    <text evidence="2 7">Belongs to the MscS (TC 1.A.23) family.</text>
</comment>
<dbReference type="AlphaFoldDB" id="A0A1I5L8W6"/>
<keyword evidence="5 7" id="KW-1133">Transmembrane helix</keyword>
<dbReference type="InterPro" id="IPR006685">
    <property type="entry name" value="MscS_channel_2nd"/>
</dbReference>
<keyword evidence="8" id="KW-0732">Signal</keyword>
<evidence type="ECO:0000259" key="9">
    <source>
        <dbReference type="Pfam" id="PF00924"/>
    </source>
</evidence>
<comment type="caution">
    <text evidence="7">Lacks conserved residue(s) required for the propagation of feature annotation.</text>
</comment>
<evidence type="ECO:0000256" key="3">
    <source>
        <dbReference type="ARBA" id="ARBA00022475"/>
    </source>
</evidence>
<evidence type="ECO:0000256" key="7">
    <source>
        <dbReference type="RuleBase" id="RU369025"/>
    </source>
</evidence>
<feature type="signal peptide" evidence="8">
    <location>
        <begin position="1"/>
        <end position="27"/>
    </location>
</feature>
<dbReference type="PANTHER" id="PTHR30221:SF1">
    <property type="entry name" value="SMALL-CONDUCTANCE MECHANOSENSITIVE CHANNEL"/>
    <property type="match status" value="1"/>
</dbReference>
<dbReference type="Gene3D" id="3.30.70.100">
    <property type="match status" value="1"/>
</dbReference>
<keyword evidence="7" id="KW-0997">Cell inner membrane</keyword>
<keyword evidence="6 7" id="KW-0472">Membrane</keyword>
<keyword evidence="7" id="KW-0813">Transport</keyword>
<dbReference type="RefSeq" id="WP_074925437.1">
    <property type="nucleotide sequence ID" value="NZ_FOWR01000005.1"/>
</dbReference>
<feature type="domain" description="Mechanosensitive ion channel transmembrane helices 2/3" evidence="11">
    <location>
        <begin position="354"/>
        <end position="389"/>
    </location>
</feature>
<dbReference type="InterPro" id="IPR049278">
    <property type="entry name" value="MS_channel_C"/>
</dbReference>
<feature type="domain" description="Mechanosensitive ion channel MscS" evidence="9">
    <location>
        <begin position="390"/>
        <end position="457"/>
    </location>
</feature>
<evidence type="ECO:0000256" key="5">
    <source>
        <dbReference type="ARBA" id="ARBA00022989"/>
    </source>
</evidence>
<evidence type="ECO:0000256" key="4">
    <source>
        <dbReference type="ARBA" id="ARBA00022692"/>
    </source>
</evidence>
<dbReference type="InterPro" id="IPR023408">
    <property type="entry name" value="MscS_beta-dom_sf"/>
</dbReference>
<dbReference type="InterPro" id="IPR049142">
    <property type="entry name" value="MS_channel_1st"/>
</dbReference>
<organism evidence="12 13">
    <name type="scientific">Enterovibrio norvegicus DSM 15893</name>
    <dbReference type="NCBI Taxonomy" id="1121869"/>
    <lineage>
        <taxon>Bacteria</taxon>
        <taxon>Pseudomonadati</taxon>
        <taxon>Pseudomonadota</taxon>
        <taxon>Gammaproteobacteria</taxon>
        <taxon>Vibrionales</taxon>
        <taxon>Vibrionaceae</taxon>
        <taxon>Enterovibrio</taxon>
    </lineage>
</organism>
<comment type="subunit">
    <text evidence="7">Homoheptamer.</text>
</comment>
<feature type="transmembrane region" description="Helical" evidence="7">
    <location>
        <begin position="369"/>
        <end position="388"/>
    </location>
</feature>
<feature type="transmembrane region" description="Helical" evidence="7">
    <location>
        <begin position="341"/>
        <end position="363"/>
    </location>
</feature>
<dbReference type="SUPFAM" id="SSF82861">
    <property type="entry name" value="Mechanosensitive channel protein MscS (YggB), transmembrane region"/>
    <property type="match status" value="1"/>
</dbReference>
<dbReference type="Pfam" id="PF21082">
    <property type="entry name" value="MS_channel_3rd"/>
    <property type="match status" value="1"/>
</dbReference>
<dbReference type="Gene3D" id="2.30.30.60">
    <property type="match status" value="1"/>
</dbReference>
<keyword evidence="7" id="KW-0407">Ion channel</keyword>
<dbReference type="Pfam" id="PF00924">
    <property type="entry name" value="MS_channel_2nd"/>
    <property type="match status" value="1"/>
</dbReference>
<evidence type="ECO:0000256" key="1">
    <source>
        <dbReference type="ARBA" id="ARBA00004651"/>
    </source>
</evidence>
<keyword evidence="3" id="KW-1003">Cell membrane</keyword>
<evidence type="ECO:0000259" key="11">
    <source>
        <dbReference type="Pfam" id="PF21088"/>
    </source>
</evidence>
<dbReference type="InterPro" id="IPR011066">
    <property type="entry name" value="MscS_channel_C_sf"/>
</dbReference>
<feature type="transmembrane region" description="Helical" evidence="7">
    <location>
        <begin position="303"/>
        <end position="320"/>
    </location>
</feature>
<dbReference type="InterPro" id="IPR010920">
    <property type="entry name" value="LSM_dom_sf"/>
</dbReference>
<protein>
    <recommendedName>
        <fullName evidence="7">Small-conductance mechanosensitive channel</fullName>
    </recommendedName>
</protein>
<evidence type="ECO:0000256" key="6">
    <source>
        <dbReference type="ARBA" id="ARBA00023136"/>
    </source>
</evidence>
<evidence type="ECO:0000259" key="10">
    <source>
        <dbReference type="Pfam" id="PF21082"/>
    </source>
</evidence>
<keyword evidence="7" id="KW-0406">Ion transport</keyword>
<dbReference type="GeneID" id="35872473"/>
<reference evidence="12 13" key="1">
    <citation type="submission" date="2016-10" db="EMBL/GenBank/DDBJ databases">
        <authorList>
            <person name="de Groot N.N."/>
        </authorList>
    </citation>
    <scope>NUCLEOTIDE SEQUENCE [LARGE SCALE GENOMIC DNA]</scope>
    <source>
        <strain evidence="12 13">DSM 15893</strain>
    </source>
</reference>
<dbReference type="GO" id="GO:0005886">
    <property type="term" value="C:plasma membrane"/>
    <property type="evidence" value="ECO:0007669"/>
    <property type="project" value="UniProtKB-SubCell"/>
</dbReference>
<feature type="domain" description="Mechanosensitive ion channel MscS C-terminal" evidence="10">
    <location>
        <begin position="463"/>
        <end position="545"/>
    </location>
</feature>